<evidence type="ECO:0000313" key="1">
    <source>
        <dbReference type="EMBL" id="GMS82320.1"/>
    </source>
</evidence>
<protein>
    <submittedName>
        <fullName evidence="1">Uncharacterized protein</fullName>
    </submittedName>
</protein>
<gene>
    <name evidence="1" type="ORF">PENTCL1PPCAC_4495</name>
</gene>
<reference evidence="1" key="1">
    <citation type="submission" date="2023-10" db="EMBL/GenBank/DDBJ databases">
        <title>Genome assembly of Pristionchus species.</title>
        <authorList>
            <person name="Yoshida K."/>
            <person name="Sommer R.J."/>
        </authorList>
    </citation>
    <scope>NUCLEOTIDE SEQUENCE</scope>
    <source>
        <strain evidence="1">RS0144</strain>
    </source>
</reference>
<keyword evidence="2" id="KW-1185">Reference proteome</keyword>
<dbReference type="AlphaFoldDB" id="A0AAV5SQG3"/>
<proteinExistence type="predicted"/>
<dbReference type="EMBL" id="BTSX01000002">
    <property type="protein sequence ID" value="GMS82320.1"/>
    <property type="molecule type" value="Genomic_DNA"/>
</dbReference>
<name>A0AAV5SQG3_9BILA</name>
<feature type="non-terminal residue" evidence="1">
    <location>
        <position position="1"/>
    </location>
</feature>
<feature type="non-terminal residue" evidence="1">
    <location>
        <position position="66"/>
    </location>
</feature>
<sequence length="66" mass="7709">YYLEWRPPDQFQVVVCYAIELLDLKLISVLLHLLGVSWVVVAEGSEDIEWRQPGQLQFDTMPSNFL</sequence>
<evidence type="ECO:0000313" key="2">
    <source>
        <dbReference type="Proteomes" id="UP001432027"/>
    </source>
</evidence>
<organism evidence="1 2">
    <name type="scientific">Pristionchus entomophagus</name>
    <dbReference type="NCBI Taxonomy" id="358040"/>
    <lineage>
        <taxon>Eukaryota</taxon>
        <taxon>Metazoa</taxon>
        <taxon>Ecdysozoa</taxon>
        <taxon>Nematoda</taxon>
        <taxon>Chromadorea</taxon>
        <taxon>Rhabditida</taxon>
        <taxon>Rhabditina</taxon>
        <taxon>Diplogasteromorpha</taxon>
        <taxon>Diplogasteroidea</taxon>
        <taxon>Neodiplogasteridae</taxon>
        <taxon>Pristionchus</taxon>
    </lineage>
</organism>
<dbReference type="Proteomes" id="UP001432027">
    <property type="component" value="Unassembled WGS sequence"/>
</dbReference>
<comment type="caution">
    <text evidence="1">The sequence shown here is derived from an EMBL/GenBank/DDBJ whole genome shotgun (WGS) entry which is preliminary data.</text>
</comment>
<accession>A0AAV5SQG3</accession>